<feature type="chain" id="PRO_5037918677" description="Flagellar motility protein MotE, a chaperone for MotC folding" evidence="2">
    <location>
        <begin position="32"/>
        <end position="186"/>
    </location>
</feature>
<evidence type="ECO:0000256" key="1">
    <source>
        <dbReference type="SAM" id="Coils"/>
    </source>
</evidence>
<dbReference type="RefSeq" id="WP_229704401.1">
    <property type="nucleotide sequence ID" value="NZ_BMLP01000004.1"/>
</dbReference>
<evidence type="ECO:0000256" key="2">
    <source>
        <dbReference type="SAM" id="SignalP"/>
    </source>
</evidence>
<organism evidence="3 4">
    <name type="scientific">Gemmobacter aquaticus</name>
    <dbReference type="NCBI Taxonomy" id="490185"/>
    <lineage>
        <taxon>Bacteria</taxon>
        <taxon>Pseudomonadati</taxon>
        <taxon>Pseudomonadota</taxon>
        <taxon>Alphaproteobacteria</taxon>
        <taxon>Rhodobacterales</taxon>
        <taxon>Paracoccaceae</taxon>
        <taxon>Gemmobacter</taxon>
    </lineage>
</organism>
<sequence length="186" mass="19746">MNATRMLQRSLMWGIGACLVTSAALRIGAHADAAVAATEKPTAAIAPLTCPEPPAEIAKALLQREATLRTREAELTAEATRLDALRKEVEAQVATMRSAEDELRKTISLAEGAAERDVQQLTEIYQAMKPKEAAALFNGMDPQFVAGFLGRMRPAEAAGIMAGMDPGAAYAISALLAGRNTDVPRQ</sequence>
<feature type="coiled-coil region" evidence="1">
    <location>
        <begin position="72"/>
        <end position="106"/>
    </location>
</feature>
<evidence type="ECO:0000313" key="3">
    <source>
        <dbReference type="EMBL" id="GGO33900.1"/>
    </source>
</evidence>
<dbReference type="EMBL" id="BMLP01000004">
    <property type="protein sequence ID" value="GGO33900.1"/>
    <property type="molecule type" value="Genomic_DNA"/>
</dbReference>
<dbReference type="AlphaFoldDB" id="A0A917YN07"/>
<reference evidence="3 4" key="1">
    <citation type="journal article" date="2014" name="Int. J. Syst. Evol. Microbiol.">
        <title>Complete genome sequence of Corynebacterium casei LMG S-19264T (=DSM 44701T), isolated from a smear-ripened cheese.</title>
        <authorList>
            <consortium name="US DOE Joint Genome Institute (JGI-PGF)"/>
            <person name="Walter F."/>
            <person name="Albersmeier A."/>
            <person name="Kalinowski J."/>
            <person name="Ruckert C."/>
        </authorList>
    </citation>
    <scope>NUCLEOTIDE SEQUENCE [LARGE SCALE GENOMIC DNA]</scope>
    <source>
        <strain evidence="3 4">CGMCC 1.7029</strain>
    </source>
</reference>
<accession>A0A917YN07</accession>
<gene>
    <name evidence="3" type="ORF">GCM10010991_23920</name>
</gene>
<name>A0A917YN07_9RHOB</name>
<keyword evidence="2" id="KW-0732">Signal</keyword>
<dbReference type="SUPFAM" id="SSF158791">
    <property type="entry name" value="MgtE N-terminal domain-like"/>
    <property type="match status" value="1"/>
</dbReference>
<keyword evidence="4" id="KW-1185">Reference proteome</keyword>
<protein>
    <recommendedName>
        <fullName evidence="5">Flagellar motility protein MotE, a chaperone for MotC folding</fullName>
    </recommendedName>
</protein>
<feature type="signal peptide" evidence="2">
    <location>
        <begin position="1"/>
        <end position="31"/>
    </location>
</feature>
<comment type="caution">
    <text evidence="3">The sequence shown here is derived from an EMBL/GenBank/DDBJ whole genome shotgun (WGS) entry which is preliminary data.</text>
</comment>
<evidence type="ECO:0000313" key="4">
    <source>
        <dbReference type="Proteomes" id="UP000598196"/>
    </source>
</evidence>
<proteinExistence type="predicted"/>
<keyword evidence="1" id="KW-0175">Coiled coil</keyword>
<evidence type="ECO:0008006" key="5">
    <source>
        <dbReference type="Google" id="ProtNLM"/>
    </source>
</evidence>
<dbReference type="Proteomes" id="UP000598196">
    <property type="component" value="Unassembled WGS sequence"/>
</dbReference>